<dbReference type="InParanoid" id="Q93696"/>
<dbReference type="AGR" id="WB:WBGene00001762"/>
<keyword evidence="11" id="KW-1267">Proteomics identification</keyword>
<evidence type="ECO:0000313" key="10">
    <source>
        <dbReference type="WormBase" id="F37B1.3"/>
    </source>
</evidence>
<proteinExistence type="evidence at protein level"/>
<dbReference type="CTD" id="185409"/>
<dbReference type="Gene3D" id="3.40.30.10">
    <property type="entry name" value="Glutaredoxin"/>
    <property type="match status" value="1"/>
</dbReference>
<dbReference type="Bgee" id="WBGene00001762">
    <property type="expression patterns" value="Expressed in larva and 1 other cell type or tissue"/>
</dbReference>
<dbReference type="InterPro" id="IPR050213">
    <property type="entry name" value="GST_superfamily"/>
</dbReference>
<dbReference type="SMR" id="Q93696"/>
<comment type="similarity">
    <text evidence="3">Belongs to the GST superfamily. Sigma family.</text>
</comment>
<dbReference type="InterPro" id="IPR040079">
    <property type="entry name" value="Glutathione_S-Trfase"/>
</dbReference>
<keyword evidence="9" id="KW-1185">Reference proteome</keyword>
<dbReference type="GO" id="GO:0006749">
    <property type="term" value="P:glutathione metabolic process"/>
    <property type="evidence" value="ECO:0000318"/>
    <property type="project" value="GO_Central"/>
</dbReference>
<dbReference type="PANTHER" id="PTHR11571:SF158">
    <property type="entry name" value="GST C-TERMINAL DOMAIN-CONTAINING PROTEIN-RELATED"/>
    <property type="match status" value="1"/>
</dbReference>
<dbReference type="GO" id="GO:0004364">
    <property type="term" value="F:glutathione transferase activity"/>
    <property type="evidence" value="ECO:0000318"/>
    <property type="project" value="GO_Central"/>
</dbReference>
<dbReference type="AlphaFoldDB" id="Q93696"/>
<evidence type="ECO:0000313" key="8">
    <source>
        <dbReference type="EMBL" id="CAB02289.1"/>
    </source>
</evidence>
<dbReference type="InterPro" id="IPR036249">
    <property type="entry name" value="Thioredoxin-like_sf"/>
</dbReference>
<dbReference type="DIP" id="DIP-25814N"/>
<dbReference type="GO" id="GO:0005737">
    <property type="term" value="C:cytoplasm"/>
    <property type="evidence" value="ECO:0007669"/>
    <property type="project" value="UniProtKB-ARBA"/>
</dbReference>
<dbReference type="FunFam" id="3.40.30.10:FF:000189">
    <property type="entry name" value="Glutathione S-Transferase"/>
    <property type="match status" value="1"/>
</dbReference>
<dbReference type="SUPFAM" id="SSF47616">
    <property type="entry name" value="GST C-terminal domain-like"/>
    <property type="match status" value="1"/>
</dbReference>
<dbReference type="CDD" id="cd03039">
    <property type="entry name" value="GST_N_Sigma_like"/>
    <property type="match status" value="1"/>
</dbReference>
<dbReference type="UCSC" id="F37B1.3">
    <property type="organism name" value="c. elegans"/>
</dbReference>
<name>Q93696_CAEEL</name>
<dbReference type="eggNOG" id="KOG1695">
    <property type="taxonomic scope" value="Eukaryota"/>
</dbReference>
<dbReference type="InterPro" id="IPR036282">
    <property type="entry name" value="Glutathione-S-Trfase_C_sf"/>
</dbReference>
<dbReference type="STRING" id="6239.F37B1.3.1"/>
<feature type="domain" description="GST C-terminal" evidence="7">
    <location>
        <begin position="83"/>
        <end position="210"/>
    </location>
</feature>
<dbReference type="PaxDb" id="6239-F37B1.3"/>
<dbReference type="FunFam" id="1.20.1050.10:FF:000031">
    <property type="entry name" value="Glutathione S-Transferase"/>
    <property type="match status" value="1"/>
</dbReference>
<dbReference type="HOGENOM" id="CLU_039475_1_1_1"/>
<dbReference type="WormBase" id="F37B1.3">
    <property type="protein sequence ID" value="CE09990"/>
    <property type="gene ID" value="WBGene00001762"/>
    <property type="gene designation" value="gst-14"/>
</dbReference>
<dbReference type="InterPro" id="IPR004046">
    <property type="entry name" value="GST_C"/>
</dbReference>
<evidence type="ECO:0000256" key="2">
    <source>
        <dbReference type="ARBA" id="ARBA00022679"/>
    </source>
</evidence>
<dbReference type="EC" id="2.5.1.18" evidence="1"/>
<dbReference type="PANTHER" id="PTHR11571">
    <property type="entry name" value="GLUTATHIONE S-TRANSFERASE"/>
    <property type="match status" value="1"/>
</dbReference>
<dbReference type="Gene3D" id="1.20.1050.10">
    <property type="match status" value="1"/>
</dbReference>
<dbReference type="PROSITE" id="PS50405">
    <property type="entry name" value="GST_CTER"/>
    <property type="match status" value="1"/>
</dbReference>
<keyword evidence="2 8" id="KW-0808">Transferase</keyword>
<dbReference type="SUPFAM" id="SSF52833">
    <property type="entry name" value="Thioredoxin-like"/>
    <property type="match status" value="1"/>
</dbReference>
<dbReference type="OMA" id="LMGANEW"/>
<evidence type="ECO:0000256" key="5">
    <source>
        <dbReference type="ARBA" id="ARBA00078118"/>
    </source>
</evidence>
<dbReference type="SFLD" id="SFLDG01205">
    <property type="entry name" value="AMPS.1"/>
    <property type="match status" value="1"/>
</dbReference>
<dbReference type="RefSeq" id="NP_496861.1">
    <property type="nucleotide sequence ID" value="NM_064460.2"/>
</dbReference>
<evidence type="ECO:0000256" key="3">
    <source>
        <dbReference type="ARBA" id="ARBA00038317"/>
    </source>
</evidence>
<evidence type="ECO:0000259" key="6">
    <source>
        <dbReference type="PROSITE" id="PS50404"/>
    </source>
</evidence>
<dbReference type="Pfam" id="PF14497">
    <property type="entry name" value="GST_C_3"/>
    <property type="match status" value="1"/>
</dbReference>
<dbReference type="EMBL" id="BX284602">
    <property type="protein sequence ID" value="CAB02289.1"/>
    <property type="molecule type" value="Genomic_DNA"/>
</dbReference>
<evidence type="ECO:0000313" key="9">
    <source>
        <dbReference type="Proteomes" id="UP000001940"/>
    </source>
</evidence>
<accession>Q93696</accession>
<gene>
    <name evidence="8 10" type="primary">gst-14</name>
    <name evidence="8" type="ORF">CELE_F37B1.3</name>
    <name evidence="10" type="ORF">F37B1.3</name>
</gene>
<protein>
    <recommendedName>
        <fullName evidence="1">glutathione transferase</fullName>
        <ecNumber evidence="1">2.5.1.18</ecNumber>
    </recommendedName>
    <alternativeName>
        <fullName evidence="5">GST class-sigma</fullName>
    </alternativeName>
</protein>
<dbReference type="PeptideAtlas" id="Q93696"/>
<organism evidence="8 9">
    <name type="scientific">Caenorhabditis elegans</name>
    <dbReference type="NCBI Taxonomy" id="6239"/>
    <lineage>
        <taxon>Eukaryota</taxon>
        <taxon>Metazoa</taxon>
        <taxon>Ecdysozoa</taxon>
        <taxon>Nematoda</taxon>
        <taxon>Chromadorea</taxon>
        <taxon>Rhabditida</taxon>
        <taxon>Rhabditina</taxon>
        <taxon>Rhabditomorpha</taxon>
        <taxon>Rhabditoidea</taxon>
        <taxon>Rhabditidae</taxon>
        <taxon>Peloderinae</taxon>
        <taxon>Caenorhabditis</taxon>
    </lineage>
</organism>
<dbReference type="SFLD" id="SFLDS00019">
    <property type="entry name" value="Glutathione_Transferase_(cytos"/>
    <property type="match status" value="1"/>
</dbReference>
<dbReference type="PIR" id="T21898">
    <property type="entry name" value="T21898"/>
</dbReference>
<sequence length="210" mass="23687">MPSYKLSYFPVRGLAESARLLFHLAGVPFEDERVNFLDDTWEKMKGKTPMGQLPVLTVDDFEIPQSAAINRYLARKFGFAGKTPEEEAWVDAVVDQFKDFFAEFRKLVIAKRVGKSAEELEKLTAEVIKPAMDVYFKVLNGLLEKSKSGYLIGDSITFADLYIADNIQTLKKYGLLEASGEQPKLAAHLEKVYSHPNLKSYIASRPVTEI</sequence>
<feature type="domain" description="GST N-terminal" evidence="6">
    <location>
        <begin position="2"/>
        <end position="81"/>
    </location>
</feature>
<dbReference type="PROSITE" id="PS50404">
    <property type="entry name" value="GST_NTER"/>
    <property type="match status" value="1"/>
</dbReference>
<dbReference type="KEGG" id="cel:CELE_F37B1.3"/>
<evidence type="ECO:0000256" key="1">
    <source>
        <dbReference type="ARBA" id="ARBA00012452"/>
    </source>
</evidence>
<evidence type="ECO:0000256" key="4">
    <source>
        <dbReference type="ARBA" id="ARBA00047960"/>
    </source>
</evidence>
<dbReference type="GeneID" id="185409"/>
<dbReference type="PhylomeDB" id="Q93696"/>
<dbReference type="OrthoDB" id="414243at2759"/>
<evidence type="ECO:0007829" key="11">
    <source>
        <dbReference type="PeptideAtlas" id="Q93696"/>
    </source>
</evidence>
<dbReference type="Pfam" id="PF02798">
    <property type="entry name" value="GST_N"/>
    <property type="match status" value="1"/>
</dbReference>
<reference evidence="8 9" key="1">
    <citation type="journal article" date="1998" name="Science">
        <title>Genome sequence of the nematode C. elegans: a platform for investigating biology.</title>
        <authorList>
            <consortium name="The C. elegans sequencing consortium"/>
            <person name="Sulson J.E."/>
            <person name="Waterston R."/>
        </authorList>
    </citation>
    <scope>NUCLEOTIDE SEQUENCE [LARGE SCALE GENOMIC DNA]</scope>
    <source>
        <strain evidence="8 9">Bristol N2</strain>
    </source>
</reference>
<dbReference type="SFLD" id="SFLDG00363">
    <property type="entry name" value="AMPS_(cytGST):_Alpha-__Mu-__Pi"/>
    <property type="match status" value="1"/>
</dbReference>
<dbReference type="Proteomes" id="UP000001940">
    <property type="component" value="Chromosome II"/>
</dbReference>
<evidence type="ECO:0000259" key="7">
    <source>
        <dbReference type="PROSITE" id="PS50405"/>
    </source>
</evidence>
<dbReference type="FunCoup" id="Q93696">
    <property type="interactions" value="38"/>
</dbReference>
<dbReference type="InterPro" id="IPR004045">
    <property type="entry name" value="Glutathione_S-Trfase_N"/>
</dbReference>
<dbReference type="InterPro" id="IPR010987">
    <property type="entry name" value="Glutathione-S-Trfase_C-like"/>
</dbReference>
<comment type="catalytic activity">
    <reaction evidence="4">
        <text>RX + glutathione = an S-substituted glutathione + a halide anion + H(+)</text>
        <dbReference type="Rhea" id="RHEA:16437"/>
        <dbReference type="ChEBI" id="CHEBI:15378"/>
        <dbReference type="ChEBI" id="CHEBI:16042"/>
        <dbReference type="ChEBI" id="CHEBI:17792"/>
        <dbReference type="ChEBI" id="CHEBI:57925"/>
        <dbReference type="ChEBI" id="CHEBI:90779"/>
        <dbReference type="EC" id="2.5.1.18"/>
    </reaction>
</comment>
<dbReference type="CDD" id="cd03192">
    <property type="entry name" value="GST_C_Sigma_like"/>
    <property type="match status" value="1"/>
</dbReference>